<dbReference type="EMBL" id="CP011367">
    <property type="protein sequence ID" value="AKJ95185.1"/>
    <property type="molecule type" value="Genomic_DNA"/>
</dbReference>
<proteinExistence type="inferred from homology"/>
<feature type="binding site" evidence="5">
    <location>
        <begin position="80"/>
        <end position="82"/>
    </location>
    <ligand>
        <name>FMN</name>
        <dbReference type="ChEBI" id="CHEBI:58210"/>
    </ligand>
</feature>
<evidence type="ECO:0000256" key="3">
    <source>
        <dbReference type="ARBA" id="ARBA00022643"/>
    </source>
</evidence>
<sequence>MSTKVLILYYSTWGHIEQMAEAVARGAREVPDTEVTIKRVPELMPDDVARNAGAKLDQAAPIAKPEELADYDAIIIGTPTRFGRMAAQMANFLDQTGALWFGDKLVGKVGSVFSSTASQHGGQETTLISTIVNLLHYGMTVVGLPYTEKRLLDVSEVCGGTPYGATTLADGDGSRQPSENELGMAASQGRHVAEVARAQRLGRDAG</sequence>
<evidence type="ECO:0000256" key="2">
    <source>
        <dbReference type="ARBA" id="ARBA00022630"/>
    </source>
</evidence>
<gene>
    <name evidence="8" type="ORF">TVD_07320</name>
</gene>
<name>A0A0G3G1X8_9GAMM</name>
<comment type="catalytic activity">
    <reaction evidence="5">
        <text>a quinone + NADH + H(+) = a quinol + NAD(+)</text>
        <dbReference type="Rhea" id="RHEA:46160"/>
        <dbReference type="ChEBI" id="CHEBI:15378"/>
        <dbReference type="ChEBI" id="CHEBI:24646"/>
        <dbReference type="ChEBI" id="CHEBI:57540"/>
        <dbReference type="ChEBI" id="CHEBI:57945"/>
        <dbReference type="ChEBI" id="CHEBI:132124"/>
        <dbReference type="EC" id="1.6.5.2"/>
    </reaction>
</comment>
<dbReference type="GO" id="GO:0050661">
    <property type="term" value="F:NADP binding"/>
    <property type="evidence" value="ECO:0007669"/>
    <property type="project" value="UniProtKB-UniRule"/>
</dbReference>
<dbReference type="PROSITE" id="PS50902">
    <property type="entry name" value="FLAVODOXIN_LIKE"/>
    <property type="match status" value="1"/>
</dbReference>
<dbReference type="NCBIfam" id="TIGR01755">
    <property type="entry name" value="flav_wrbA"/>
    <property type="match status" value="1"/>
</dbReference>
<accession>A0A0G3G1X8</accession>
<dbReference type="InterPro" id="IPR037513">
    <property type="entry name" value="NQO"/>
</dbReference>
<dbReference type="AlphaFoldDB" id="A0A0G3G1X8"/>
<keyword evidence="2 5" id="KW-0285">Flavoprotein</keyword>
<dbReference type="EC" id="1.6.5.2" evidence="5"/>
<dbReference type="Proteomes" id="UP000064201">
    <property type="component" value="Chromosome"/>
</dbReference>
<keyword evidence="4 5" id="KW-0560">Oxidoreductase</keyword>
<feature type="domain" description="Flavodoxin-like" evidence="7">
    <location>
        <begin position="5"/>
        <end position="192"/>
    </location>
</feature>
<keyword evidence="5" id="KW-0520">NAD</keyword>
<dbReference type="Pfam" id="PF03358">
    <property type="entry name" value="FMN_red"/>
    <property type="match status" value="1"/>
</dbReference>
<dbReference type="InterPro" id="IPR010089">
    <property type="entry name" value="Flavoprotein_WrbA-like"/>
</dbReference>
<feature type="binding site" evidence="5">
    <location>
        <position position="13"/>
    </location>
    <ligand>
        <name>NAD(+)</name>
        <dbReference type="ChEBI" id="CHEBI:57540"/>
    </ligand>
</feature>
<feature type="binding site" evidence="5">
    <location>
        <position position="100"/>
    </location>
    <ligand>
        <name>substrate</name>
    </ligand>
</feature>
<comment type="catalytic activity">
    <reaction evidence="5">
        <text>a quinone + NADPH + H(+) = a quinol + NADP(+)</text>
        <dbReference type="Rhea" id="RHEA:46164"/>
        <dbReference type="ChEBI" id="CHEBI:15378"/>
        <dbReference type="ChEBI" id="CHEBI:24646"/>
        <dbReference type="ChEBI" id="CHEBI:57783"/>
        <dbReference type="ChEBI" id="CHEBI:58349"/>
        <dbReference type="ChEBI" id="CHEBI:132124"/>
        <dbReference type="EC" id="1.6.5.2"/>
    </reaction>
</comment>
<dbReference type="SUPFAM" id="SSF52218">
    <property type="entry name" value="Flavoproteins"/>
    <property type="match status" value="1"/>
</dbReference>
<keyword evidence="5" id="KW-0521">NADP</keyword>
<dbReference type="RefSeq" id="WP_018951928.1">
    <property type="nucleotide sequence ID" value="NZ_CP011367.1"/>
</dbReference>
<dbReference type="PANTHER" id="PTHR30546:SF23">
    <property type="entry name" value="FLAVOPROTEIN-LIKE PROTEIN YCP4-RELATED"/>
    <property type="match status" value="1"/>
</dbReference>
<comment type="similarity">
    <text evidence="1 5">Belongs to the WrbA family.</text>
</comment>
<dbReference type="InterPro" id="IPR005025">
    <property type="entry name" value="FMN_Rdtase-like_dom"/>
</dbReference>
<evidence type="ECO:0000256" key="5">
    <source>
        <dbReference type="HAMAP-Rule" id="MF_01017"/>
    </source>
</evidence>
<dbReference type="GO" id="GO:0010181">
    <property type="term" value="F:FMN binding"/>
    <property type="evidence" value="ECO:0007669"/>
    <property type="project" value="InterPro"/>
</dbReference>
<dbReference type="KEGG" id="tvr:TVD_07320"/>
<comment type="caution">
    <text evidence="5">Lacks conserved residue(s) required for the propagation of feature annotation.</text>
</comment>
<reference evidence="8 9" key="1">
    <citation type="submission" date="2015-04" db="EMBL/GenBank/DDBJ databases">
        <title>Complete Sequence for the Genome of the Thioalkalivibrio versutus D301.</title>
        <authorList>
            <person name="Mu T."/>
            <person name="Zhou J."/>
            <person name="Xu X."/>
        </authorList>
    </citation>
    <scope>NUCLEOTIDE SEQUENCE [LARGE SCALE GENOMIC DNA]</scope>
    <source>
        <strain evidence="8 9">D301</strain>
    </source>
</reference>
<keyword evidence="3 5" id="KW-0288">FMN</keyword>
<organism evidence="8 9">
    <name type="scientific">Thioalkalivibrio versutus</name>
    <dbReference type="NCBI Taxonomy" id="106634"/>
    <lineage>
        <taxon>Bacteria</taxon>
        <taxon>Pseudomonadati</taxon>
        <taxon>Pseudomonadota</taxon>
        <taxon>Gammaproteobacteria</taxon>
        <taxon>Chromatiales</taxon>
        <taxon>Ectothiorhodospiraceae</taxon>
        <taxon>Thioalkalivibrio</taxon>
    </lineage>
</organism>
<dbReference type="GO" id="GO:0051287">
    <property type="term" value="F:NAD binding"/>
    <property type="evidence" value="ECO:0007669"/>
    <property type="project" value="UniProtKB-UniRule"/>
</dbReference>
<evidence type="ECO:0000259" key="7">
    <source>
        <dbReference type="PROSITE" id="PS50902"/>
    </source>
</evidence>
<dbReference type="InterPro" id="IPR029039">
    <property type="entry name" value="Flavoprotein-like_sf"/>
</dbReference>
<dbReference type="NCBIfam" id="NF002999">
    <property type="entry name" value="PRK03767.1"/>
    <property type="match status" value="1"/>
</dbReference>
<evidence type="ECO:0000256" key="1">
    <source>
        <dbReference type="ARBA" id="ARBA00006961"/>
    </source>
</evidence>
<evidence type="ECO:0000313" key="8">
    <source>
        <dbReference type="EMBL" id="AKJ95185.1"/>
    </source>
</evidence>
<feature type="region of interest" description="Disordered" evidence="6">
    <location>
        <begin position="168"/>
        <end position="189"/>
    </location>
</feature>
<dbReference type="GO" id="GO:0016020">
    <property type="term" value="C:membrane"/>
    <property type="evidence" value="ECO:0007669"/>
    <property type="project" value="TreeGrafter"/>
</dbReference>
<dbReference type="OrthoDB" id="9801479at2"/>
<dbReference type="GO" id="GO:0008753">
    <property type="term" value="F:NADPH dehydrogenase (quinone) activity"/>
    <property type="evidence" value="ECO:0007669"/>
    <property type="project" value="RHEA"/>
</dbReference>
<dbReference type="PANTHER" id="PTHR30546">
    <property type="entry name" value="FLAVODOXIN-RELATED PROTEIN WRBA-RELATED"/>
    <property type="match status" value="1"/>
</dbReference>
<feature type="binding site" evidence="5">
    <location>
        <begin position="11"/>
        <end position="16"/>
    </location>
    <ligand>
        <name>FMN</name>
        <dbReference type="ChEBI" id="CHEBI:58210"/>
    </ligand>
</feature>
<keyword evidence="9" id="KW-1185">Reference proteome</keyword>
<dbReference type="PATRIC" id="fig|106634.4.peg.1496"/>
<evidence type="ECO:0000256" key="4">
    <source>
        <dbReference type="ARBA" id="ARBA00023002"/>
    </source>
</evidence>
<evidence type="ECO:0000256" key="6">
    <source>
        <dbReference type="SAM" id="MobiDB-lite"/>
    </source>
</evidence>
<dbReference type="Gene3D" id="3.40.50.360">
    <property type="match status" value="1"/>
</dbReference>
<comment type="cofactor">
    <cofactor evidence="5">
        <name>FMN</name>
        <dbReference type="ChEBI" id="CHEBI:58210"/>
    </cofactor>
    <text evidence="5">Binds 1 FMN per monomer.</text>
</comment>
<keyword evidence="5" id="KW-0547">Nucleotide-binding</keyword>
<protein>
    <recommendedName>
        <fullName evidence="5">NAD(P)H dehydrogenase (quinone)</fullName>
        <ecNumber evidence="5">1.6.5.2</ecNumber>
    </recommendedName>
    <alternativeName>
        <fullName evidence="5">NAD(P)H:quinone oxidoreductase</fullName>
        <shortName evidence="5">NQO</shortName>
    </alternativeName>
</protein>
<feature type="binding site" evidence="5">
    <location>
        <position position="136"/>
    </location>
    <ligand>
        <name>FMN</name>
        <dbReference type="ChEBI" id="CHEBI:58210"/>
    </ligand>
</feature>
<evidence type="ECO:0000313" key="9">
    <source>
        <dbReference type="Proteomes" id="UP000064201"/>
    </source>
</evidence>
<dbReference type="GO" id="GO:0050660">
    <property type="term" value="F:flavin adenine dinucleotide binding"/>
    <property type="evidence" value="ECO:0007669"/>
    <property type="project" value="UniProtKB-UniRule"/>
</dbReference>
<dbReference type="FunFam" id="3.40.50.360:FF:000001">
    <property type="entry name" value="NAD(P)H dehydrogenase (Quinone) FQR1-like"/>
    <property type="match status" value="1"/>
</dbReference>
<dbReference type="GO" id="GO:0050136">
    <property type="term" value="F:NADH dehydrogenase (quinone) (non-electrogenic) activity"/>
    <property type="evidence" value="ECO:0007669"/>
    <property type="project" value="RHEA"/>
</dbReference>
<dbReference type="HAMAP" id="MF_01017">
    <property type="entry name" value="NQOR"/>
    <property type="match status" value="1"/>
</dbReference>
<dbReference type="InterPro" id="IPR008254">
    <property type="entry name" value="Flavodoxin/NO_synth"/>
</dbReference>
<dbReference type="STRING" id="106634.TVD_07320"/>